<dbReference type="PANTHER" id="PTHR43099:SF2">
    <property type="entry name" value="UPF0053 PROTEIN YRKA"/>
    <property type="match status" value="1"/>
</dbReference>
<dbReference type="SUPFAM" id="SSF54631">
    <property type="entry name" value="CBS-domain pair"/>
    <property type="match status" value="1"/>
</dbReference>
<feature type="domain" description="CBS" evidence="12">
    <location>
        <begin position="220"/>
        <end position="281"/>
    </location>
</feature>
<evidence type="ECO:0000259" key="13">
    <source>
        <dbReference type="PROSITE" id="PS51846"/>
    </source>
</evidence>
<organism evidence="14 15">
    <name type="scientific">Niallia oryzisoli</name>
    <dbReference type="NCBI Taxonomy" id="1737571"/>
    <lineage>
        <taxon>Bacteria</taxon>
        <taxon>Bacillati</taxon>
        <taxon>Bacillota</taxon>
        <taxon>Bacilli</taxon>
        <taxon>Bacillales</taxon>
        <taxon>Bacillaceae</taxon>
        <taxon>Niallia</taxon>
    </lineage>
</organism>
<dbReference type="PROSITE" id="PS51371">
    <property type="entry name" value="CBS"/>
    <property type="match status" value="2"/>
</dbReference>
<comment type="similarity">
    <text evidence="2">Belongs to the UPF0053 family.</text>
</comment>
<keyword evidence="6 10" id="KW-1133">Transmembrane helix</keyword>
<dbReference type="SUPFAM" id="SSF56176">
    <property type="entry name" value="FAD-binding/transporter-associated domain-like"/>
    <property type="match status" value="1"/>
</dbReference>
<evidence type="ECO:0000313" key="15">
    <source>
        <dbReference type="Proteomes" id="UP001357223"/>
    </source>
</evidence>
<dbReference type="InterPro" id="IPR000644">
    <property type="entry name" value="CBS_dom"/>
</dbReference>
<dbReference type="Gene3D" id="3.30.465.10">
    <property type="match status" value="1"/>
</dbReference>
<evidence type="ECO:0000259" key="12">
    <source>
        <dbReference type="PROSITE" id="PS51371"/>
    </source>
</evidence>
<feature type="transmembrane region" description="Helical" evidence="11">
    <location>
        <begin position="96"/>
        <end position="118"/>
    </location>
</feature>
<evidence type="ECO:0000256" key="7">
    <source>
        <dbReference type="ARBA" id="ARBA00023122"/>
    </source>
</evidence>
<dbReference type="InterPro" id="IPR005170">
    <property type="entry name" value="Transptr-assoc_dom"/>
</dbReference>
<dbReference type="RefSeq" id="WP_338453352.1">
    <property type="nucleotide sequence ID" value="NZ_CP137640.1"/>
</dbReference>
<evidence type="ECO:0000256" key="2">
    <source>
        <dbReference type="ARBA" id="ARBA00006337"/>
    </source>
</evidence>
<dbReference type="CDD" id="cd04590">
    <property type="entry name" value="CBS_pair_CorC_HlyC_assoc"/>
    <property type="match status" value="1"/>
</dbReference>
<dbReference type="InterPro" id="IPR036318">
    <property type="entry name" value="FAD-bd_PCMH-like_sf"/>
</dbReference>
<evidence type="ECO:0000256" key="5">
    <source>
        <dbReference type="ARBA" id="ARBA00022737"/>
    </source>
</evidence>
<evidence type="ECO:0000313" key="14">
    <source>
        <dbReference type="EMBL" id="WVX84478.1"/>
    </source>
</evidence>
<keyword evidence="5" id="KW-0677">Repeat</keyword>
<proteinExistence type="inferred from homology"/>
<dbReference type="InterPro" id="IPR046342">
    <property type="entry name" value="CBS_dom_sf"/>
</dbReference>
<dbReference type="InterPro" id="IPR051676">
    <property type="entry name" value="UPF0053_domain"/>
</dbReference>
<keyword evidence="7 9" id="KW-0129">CBS domain</keyword>
<reference evidence="14 15" key="1">
    <citation type="submission" date="2023-10" db="EMBL/GenBank/DDBJ databases">
        <title>Niallia locisalis sp.nov. isolated from a salt pond sample.</title>
        <authorList>
            <person name="Li X.-J."/>
            <person name="Dong L."/>
        </authorList>
    </citation>
    <scope>NUCLEOTIDE SEQUENCE [LARGE SCALE GENOMIC DNA]</scope>
    <source>
        <strain evidence="14 15">DSM 29761</strain>
    </source>
</reference>
<keyword evidence="3" id="KW-1003">Cell membrane</keyword>
<evidence type="ECO:0000256" key="11">
    <source>
        <dbReference type="SAM" id="Phobius"/>
    </source>
</evidence>
<dbReference type="InterPro" id="IPR002550">
    <property type="entry name" value="CNNM"/>
</dbReference>
<sequence length="442" mass="49794">MDGINLLILVILIALTAFFVAAEFSIIRVRRTRINQLVEEGNKKAIAAHKITSNLDEYLSTCQLGITVTALGIGWLGEPTVAHVIDPIFESMPIPASVSGTISFVIAFSLITFLNVVVGELAPKSFAIQKSEGITLAVAKPLVWFNHLTYPLVWFMNHSARFITKLFGIKNVSENELSRSEDELRIILSESYESGEINQSEYKYVTNIFDFDERIAKEIMVPRTEMVAISTDATKQEVIEIMEQEKYTRYPVAEGGDKDRIVGIIHIKDPLTAWVDNPDAKISDFVKPVVSVIETIPIHDLLLLLQKERGYMAILHDEYGGTAGLITMEDMIEEIVGEIRDEFDADEVPEIRKKGEGHYIFDAKLLISEVNDLLGTHFDEEIVDTIGGWFLNQKYDVKLGDVIEAEGYQFTIQEIDQQHILFIEVEKLAETDLPVETLEEVK</sequence>
<keyword evidence="15" id="KW-1185">Reference proteome</keyword>
<evidence type="ECO:0000256" key="9">
    <source>
        <dbReference type="PROSITE-ProRule" id="PRU00703"/>
    </source>
</evidence>
<comment type="subcellular location">
    <subcellularLocation>
        <location evidence="1">Cell membrane</location>
        <topology evidence="1">Multi-pass membrane protein</topology>
    </subcellularLocation>
</comment>
<evidence type="ECO:0000256" key="10">
    <source>
        <dbReference type="PROSITE-ProRule" id="PRU01193"/>
    </source>
</evidence>
<dbReference type="Proteomes" id="UP001357223">
    <property type="component" value="Chromosome"/>
</dbReference>
<dbReference type="Pfam" id="PF01595">
    <property type="entry name" value="CNNM"/>
    <property type="match status" value="1"/>
</dbReference>
<evidence type="ECO:0000256" key="1">
    <source>
        <dbReference type="ARBA" id="ARBA00004651"/>
    </source>
</evidence>
<accession>A0ABZ2CLN6</accession>
<evidence type="ECO:0000256" key="3">
    <source>
        <dbReference type="ARBA" id="ARBA00022475"/>
    </source>
</evidence>
<gene>
    <name evidence="14" type="ORF">R4Z09_24965</name>
</gene>
<evidence type="ECO:0000256" key="4">
    <source>
        <dbReference type="ARBA" id="ARBA00022692"/>
    </source>
</evidence>
<dbReference type="InterPro" id="IPR044751">
    <property type="entry name" value="Ion_transp-like_CBS"/>
</dbReference>
<dbReference type="InterPro" id="IPR016169">
    <property type="entry name" value="FAD-bd_PCMH_sub2"/>
</dbReference>
<dbReference type="PROSITE" id="PS51846">
    <property type="entry name" value="CNNM"/>
    <property type="match status" value="1"/>
</dbReference>
<dbReference type="Gene3D" id="3.10.580.10">
    <property type="entry name" value="CBS-domain"/>
    <property type="match status" value="1"/>
</dbReference>
<dbReference type="SMART" id="SM01091">
    <property type="entry name" value="CorC_HlyC"/>
    <property type="match status" value="1"/>
</dbReference>
<feature type="domain" description="CBS" evidence="12">
    <location>
        <begin position="285"/>
        <end position="342"/>
    </location>
</feature>
<keyword evidence="4 10" id="KW-0812">Transmembrane</keyword>
<evidence type="ECO:0000256" key="6">
    <source>
        <dbReference type="ARBA" id="ARBA00022989"/>
    </source>
</evidence>
<name>A0ABZ2CLN6_9BACI</name>
<feature type="transmembrane region" description="Helical" evidence="11">
    <location>
        <begin position="6"/>
        <end position="27"/>
    </location>
</feature>
<feature type="domain" description="CNNM transmembrane" evidence="13">
    <location>
        <begin position="1"/>
        <end position="201"/>
    </location>
</feature>
<dbReference type="EMBL" id="CP137640">
    <property type="protein sequence ID" value="WVX84478.1"/>
    <property type="molecule type" value="Genomic_DNA"/>
</dbReference>
<keyword evidence="8 10" id="KW-0472">Membrane</keyword>
<dbReference type="Pfam" id="PF00571">
    <property type="entry name" value="CBS"/>
    <property type="match status" value="2"/>
</dbReference>
<dbReference type="Pfam" id="PF03471">
    <property type="entry name" value="CorC_HlyC"/>
    <property type="match status" value="1"/>
</dbReference>
<evidence type="ECO:0000256" key="8">
    <source>
        <dbReference type="ARBA" id="ARBA00023136"/>
    </source>
</evidence>
<dbReference type="PANTHER" id="PTHR43099">
    <property type="entry name" value="UPF0053 PROTEIN YRKA"/>
    <property type="match status" value="1"/>
</dbReference>
<protein>
    <submittedName>
        <fullName evidence="14">Hemolysin family protein</fullName>
    </submittedName>
</protein>